<keyword evidence="2" id="KW-1185">Reference proteome</keyword>
<name>A0A9N9JSY0_9GLOM</name>
<dbReference type="EMBL" id="CAJVPZ010065916">
    <property type="protein sequence ID" value="CAG8795704.1"/>
    <property type="molecule type" value="Genomic_DNA"/>
</dbReference>
<gene>
    <name evidence="1" type="ORF">RFULGI_LOCUS17210</name>
</gene>
<feature type="non-terminal residue" evidence="1">
    <location>
        <position position="1"/>
    </location>
</feature>
<evidence type="ECO:0000313" key="2">
    <source>
        <dbReference type="Proteomes" id="UP000789396"/>
    </source>
</evidence>
<dbReference type="Proteomes" id="UP000789396">
    <property type="component" value="Unassembled WGS sequence"/>
</dbReference>
<evidence type="ECO:0000313" key="1">
    <source>
        <dbReference type="EMBL" id="CAG8795704.1"/>
    </source>
</evidence>
<protein>
    <submittedName>
        <fullName evidence="1">1721_t:CDS:1</fullName>
    </submittedName>
</protein>
<accession>A0A9N9JSY0</accession>
<sequence>IEDDESIDCFDGIDSSYLRSGEANMLNEAVENKVRCELGSEECSEKFVCSSKKGKDYAGCSLCTALRSYKYSPGVTY</sequence>
<dbReference type="AlphaFoldDB" id="A0A9N9JSY0"/>
<feature type="non-terminal residue" evidence="1">
    <location>
        <position position="77"/>
    </location>
</feature>
<comment type="caution">
    <text evidence="1">The sequence shown here is derived from an EMBL/GenBank/DDBJ whole genome shotgun (WGS) entry which is preliminary data.</text>
</comment>
<organism evidence="1 2">
    <name type="scientific">Racocetra fulgida</name>
    <dbReference type="NCBI Taxonomy" id="60492"/>
    <lineage>
        <taxon>Eukaryota</taxon>
        <taxon>Fungi</taxon>
        <taxon>Fungi incertae sedis</taxon>
        <taxon>Mucoromycota</taxon>
        <taxon>Glomeromycotina</taxon>
        <taxon>Glomeromycetes</taxon>
        <taxon>Diversisporales</taxon>
        <taxon>Gigasporaceae</taxon>
        <taxon>Racocetra</taxon>
    </lineage>
</organism>
<reference evidence="1" key="1">
    <citation type="submission" date="2021-06" db="EMBL/GenBank/DDBJ databases">
        <authorList>
            <person name="Kallberg Y."/>
            <person name="Tangrot J."/>
            <person name="Rosling A."/>
        </authorList>
    </citation>
    <scope>NUCLEOTIDE SEQUENCE</scope>
    <source>
        <strain evidence="1">IN212</strain>
    </source>
</reference>
<proteinExistence type="predicted"/>